<protein>
    <submittedName>
        <fullName evidence="3">P-loop containing nucleoside triphosphate hydrolase protein</fullName>
    </submittedName>
</protein>
<feature type="compositionally biased region" description="Basic and acidic residues" evidence="1">
    <location>
        <begin position="160"/>
        <end position="172"/>
    </location>
</feature>
<feature type="compositionally biased region" description="Polar residues" evidence="1">
    <location>
        <begin position="88"/>
        <end position="99"/>
    </location>
</feature>
<feature type="compositionally biased region" description="Low complexity" evidence="1">
    <location>
        <begin position="271"/>
        <end position="281"/>
    </location>
</feature>
<feature type="region of interest" description="Disordered" evidence="1">
    <location>
        <begin position="577"/>
        <end position="603"/>
    </location>
</feature>
<accession>A0A2V1DW45</accession>
<feature type="region of interest" description="Disordered" evidence="1">
    <location>
        <begin position="1"/>
        <end position="235"/>
    </location>
</feature>
<dbReference type="GO" id="GO:0005524">
    <property type="term" value="F:ATP binding"/>
    <property type="evidence" value="ECO:0007669"/>
    <property type="project" value="InterPro"/>
</dbReference>
<sequence length="1226" mass="135397">MDFDQSKGLHPFFSKSSKNPPPSLDGTTETNDTPDIEPQETAETVATKKRGRKPGSKNTHKKDGSSVDGKQSSLESFARRLNGEDANTEPTVSGDTVTQAKALESDTNKNRRKRRKTASPQPSGTHVIVENTLPVPMDWQKQLISEAEKAEIQQQTSATEDQRPTDINETSKSDIPTQKSVQDANLESMPNTNPKKLLKVNKNGKLLSSPPPNIETDSTAPKKRRTRKTSKPKPSSMIVVIKYGIDAESRKAFGEKITAALEGEKIVEHTSNPPKSAIKPSAKPPVPPKSTHPFFLGKAAQKKDDYAPANDTTAKTLPPSPKGSRKSAVTPGKLKVESHNENKSTSMAGFGFGNVRASKQAGTDEAPWPSKENAHVRNLEGENAGFTASSTRCSSLKDRKLKKKFFSVSEEDNLMRKLSRQLEPSMRFHSVPPSEFAPPRDVRLPTRLLTTGATIQDRVRQQVSAPLRTSRDQGPGRTLAHPAIQSLFLDIEHTLTPFDLATCENQSWVQKYAPKKTSHVLQAGQEALIFQDWLRSLTVLTVGGAQSEPKIADVKKPPKKKRKKAVDDFIVDSDEEEEEELVEVDNGQANASSSSSPRSVRRARWTRNQNVVVVSGPPGCGKSAMVFAVAKELGFEVFEINSGSRRSGKDIFDKVGDMSENHLVNHKQKNVAQKPEVALAEDTDTDRNSEALQKDIESGRQSTMASFFKSKSAAKPSSKPKAQKPKAGDAPKSTQATLSTGNARQKSQKQSLILFEEADVLYDEDQQFWTSVSKLASLSKRPIVITCNTESLIPWDQLPLAAILRLSPPPTELATDYMLVLAGHEGHVIEREAISSLYRYKNHDLRASITELNLWCQMSVGDKKGGLEWMYQRWPPGKDVDENGHILRVASENTYAPGMGCLSHNIYESVDNIVFNKQDELLKESWEDWGIEPSRWTIGNKRVEHAQSSTQTTSVDLLKQLDALTESISAIDIYCRVDLPSYGQDHDQPSDPTLPPVSVKERLNYTTASRLVQVDHVSDYNKLDTNLSVQSHILVQRVYGGRPGADLEESCTVPDSETEFSRVILSQKQSLQNKDSLSRPDFSEAFDILAEQPDAVPAANTSYNLHASSFDRTFSIVVEDIAPYIRSIVAYESLLDAQRIRLGNLLSEGGQGGTKRARTTRAARTALEGGDRKTKRRERWFDKRLSHQLVMRTGGKTWAGMGSNMTVMGPETGSQKTEDSPPASQE</sequence>
<evidence type="ECO:0000313" key="4">
    <source>
        <dbReference type="Proteomes" id="UP000244855"/>
    </source>
</evidence>
<dbReference type="PANTHER" id="PTHR23389:SF21">
    <property type="entry name" value="ATPASE FAMILY AAA DOMAIN-CONTAINING PROTEIN 5"/>
    <property type="match status" value="1"/>
</dbReference>
<feature type="compositionally biased region" description="Polar residues" evidence="1">
    <location>
        <begin position="173"/>
        <end position="190"/>
    </location>
</feature>
<dbReference type="PANTHER" id="PTHR23389">
    <property type="entry name" value="CHROMOSOME TRANSMISSION FIDELITY FACTOR 18"/>
    <property type="match status" value="1"/>
</dbReference>
<dbReference type="InterPro" id="IPR003593">
    <property type="entry name" value="AAA+_ATPase"/>
</dbReference>
<proteinExistence type="predicted"/>
<feature type="domain" description="AAA+ ATPase" evidence="2">
    <location>
        <begin position="608"/>
        <end position="819"/>
    </location>
</feature>
<dbReference type="EMBL" id="KZ805343">
    <property type="protein sequence ID" value="PVI02397.1"/>
    <property type="molecule type" value="Genomic_DNA"/>
</dbReference>
<name>A0A2V1DW45_9PLEO</name>
<feature type="compositionally biased region" description="Polar residues" evidence="1">
    <location>
        <begin position="732"/>
        <end position="744"/>
    </location>
</feature>
<feature type="region of interest" description="Disordered" evidence="1">
    <location>
        <begin position="264"/>
        <end position="351"/>
    </location>
</feature>
<dbReference type="Pfam" id="PF00004">
    <property type="entry name" value="AAA"/>
    <property type="match status" value="1"/>
</dbReference>
<keyword evidence="3" id="KW-0378">Hydrolase</keyword>
<feature type="compositionally biased region" description="Basic residues" evidence="1">
    <location>
        <begin position="47"/>
        <end position="60"/>
    </location>
</feature>
<organism evidence="3 4">
    <name type="scientific">Periconia macrospinosa</name>
    <dbReference type="NCBI Taxonomy" id="97972"/>
    <lineage>
        <taxon>Eukaryota</taxon>
        <taxon>Fungi</taxon>
        <taxon>Dikarya</taxon>
        <taxon>Ascomycota</taxon>
        <taxon>Pezizomycotina</taxon>
        <taxon>Dothideomycetes</taxon>
        <taxon>Pleosporomycetidae</taxon>
        <taxon>Pleosporales</taxon>
        <taxon>Massarineae</taxon>
        <taxon>Periconiaceae</taxon>
        <taxon>Periconia</taxon>
    </lineage>
</organism>
<dbReference type="STRING" id="97972.A0A2V1DW45"/>
<feature type="compositionally biased region" description="Low complexity" evidence="1">
    <location>
        <begin position="705"/>
        <end position="720"/>
    </location>
</feature>
<reference evidence="3 4" key="1">
    <citation type="journal article" date="2018" name="Sci. Rep.">
        <title>Comparative genomics provides insights into the lifestyle and reveals functional heterogeneity of dark septate endophytic fungi.</title>
        <authorList>
            <person name="Knapp D.G."/>
            <person name="Nemeth J.B."/>
            <person name="Barry K."/>
            <person name="Hainaut M."/>
            <person name="Henrissat B."/>
            <person name="Johnson J."/>
            <person name="Kuo A."/>
            <person name="Lim J.H.P."/>
            <person name="Lipzen A."/>
            <person name="Nolan M."/>
            <person name="Ohm R.A."/>
            <person name="Tamas L."/>
            <person name="Grigoriev I.V."/>
            <person name="Spatafora J.W."/>
            <person name="Nagy L.G."/>
            <person name="Kovacs G.M."/>
        </authorList>
    </citation>
    <scope>NUCLEOTIDE SEQUENCE [LARGE SCALE GENOMIC DNA]</scope>
    <source>
        <strain evidence="3 4">DSE2036</strain>
    </source>
</reference>
<dbReference type="Gene3D" id="3.40.50.300">
    <property type="entry name" value="P-loop containing nucleotide triphosphate hydrolases"/>
    <property type="match status" value="1"/>
</dbReference>
<feature type="compositionally biased region" description="Basic and acidic residues" evidence="1">
    <location>
        <begin position="685"/>
        <end position="698"/>
    </location>
</feature>
<dbReference type="GO" id="GO:0003677">
    <property type="term" value="F:DNA binding"/>
    <property type="evidence" value="ECO:0007669"/>
    <property type="project" value="TreeGrafter"/>
</dbReference>
<dbReference type="SMART" id="SM00382">
    <property type="entry name" value="AAA"/>
    <property type="match status" value="1"/>
</dbReference>
<feature type="region of interest" description="Disordered" evidence="1">
    <location>
        <begin position="1199"/>
        <end position="1226"/>
    </location>
</feature>
<dbReference type="GO" id="GO:0016887">
    <property type="term" value="F:ATP hydrolysis activity"/>
    <property type="evidence" value="ECO:0007669"/>
    <property type="project" value="InterPro"/>
</dbReference>
<dbReference type="OrthoDB" id="9996895at2759"/>
<evidence type="ECO:0000313" key="3">
    <source>
        <dbReference type="EMBL" id="PVI02397.1"/>
    </source>
</evidence>
<dbReference type="Proteomes" id="UP000244855">
    <property type="component" value="Unassembled WGS sequence"/>
</dbReference>
<gene>
    <name evidence="3" type="ORF">DM02DRAFT_717372</name>
</gene>
<keyword evidence="4" id="KW-1185">Reference proteome</keyword>
<feature type="compositionally biased region" description="Basic residues" evidence="1">
    <location>
        <begin position="221"/>
        <end position="231"/>
    </location>
</feature>
<dbReference type="InterPro" id="IPR027417">
    <property type="entry name" value="P-loop_NTPase"/>
</dbReference>
<evidence type="ECO:0000256" key="1">
    <source>
        <dbReference type="SAM" id="MobiDB-lite"/>
    </source>
</evidence>
<feature type="compositionally biased region" description="Low complexity" evidence="1">
    <location>
        <begin position="191"/>
        <end position="207"/>
    </location>
</feature>
<feature type="region of interest" description="Disordered" evidence="1">
    <location>
        <begin position="664"/>
        <end position="744"/>
    </location>
</feature>
<dbReference type="SUPFAM" id="SSF52540">
    <property type="entry name" value="P-loop containing nucleoside triphosphate hydrolases"/>
    <property type="match status" value="1"/>
</dbReference>
<evidence type="ECO:0000259" key="2">
    <source>
        <dbReference type="SMART" id="SM00382"/>
    </source>
</evidence>
<dbReference type="InterPro" id="IPR003959">
    <property type="entry name" value="ATPase_AAA_core"/>
</dbReference>
<dbReference type="GO" id="GO:0005634">
    <property type="term" value="C:nucleus"/>
    <property type="evidence" value="ECO:0007669"/>
    <property type="project" value="TreeGrafter"/>
</dbReference>
<dbReference type="AlphaFoldDB" id="A0A2V1DW45"/>